<reference evidence="1" key="1">
    <citation type="submission" date="2020-11" db="EMBL/GenBank/DDBJ databases">
        <authorList>
            <consortium name="DOE Joint Genome Institute"/>
            <person name="Ahrendt S."/>
            <person name="Riley R."/>
            <person name="Andreopoulos W."/>
            <person name="Labutti K."/>
            <person name="Pangilinan J."/>
            <person name="Ruiz-Duenas F.J."/>
            <person name="Barrasa J.M."/>
            <person name="Sanchez-Garcia M."/>
            <person name="Camarero S."/>
            <person name="Miyauchi S."/>
            <person name="Serrano A."/>
            <person name="Linde D."/>
            <person name="Babiker R."/>
            <person name="Drula E."/>
            <person name="Ayuso-Fernandez I."/>
            <person name="Pacheco R."/>
            <person name="Padilla G."/>
            <person name="Ferreira P."/>
            <person name="Barriuso J."/>
            <person name="Kellner H."/>
            <person name="Castanera R."/>
            <person name="Alfaro M."/>
            <person name="Ramirez L."/>
            <person name="Pisabarro A.G."/>
            <person name="Kuo A."/>
            <person name="Tritt A."/>
            <person name="Lipzen A."/>
            <person name="He G."/>
            <person name="Yan M."/>
            <person name="Ng V."/>
            <person name="Cullen D."/>
            <person name="Martin F."/>
            <person name="Rosso M.-N."/>
            <person name="Henrissat B."/>
            <person name="Hibbett D."/>
            <person name="Martinez A.T."/>
            <person name="Grigoriev I.V."/>
        </authorList>
    </citation>
    <scope>NUCLEOTIDE SEQUENCE</scope>
    <source>
        <strain evidence="1">MF-IS2</strain>
    </source>
</reference>
<evidence type="ECO:0000313" key="1">
    <source>
        <dbReference type="EMBL" id="KAF9440593.1"/>
    </source>
</evidence>
<accession>A0A9P5WXA7</accession>
<dbReference type="OrthoDB" id="2680205at2759"/>
<name>A0A9P5WXA7_9AGAR</name>
<comment type="caution">
    <text evidence="1">The sequence shown here is derived from an EMBL/GenBank/DDBJ whole genome shotgun (WGS) entry which is preliminary data.</text>
</comment>
<sequence>IASITGLAHSTISRICSKHRSTLSKSIGDCSHKLSPSDIHYSIHLITSHKADNASQVTKSL</sequence>
<feature type="non-terminal residue" evidence="1">
    <location>
        <position position="1"/>
    </location>
</feature>
<keyword evidence="2" id="KW-1185">Reference proteome</keyword>
<evidence type="ECO:0000313" key="2">
    <source>
        <dbReference type="Proteomes" id="UP000807342"/>
    </source>
</evidence>
<dbReference type="Proteomes" id="UP000807342">
    <property type="component" value="Unassembled WGS sequence"/>
</dbReference>
<gene>
    <name evidence="1" type="ORF">P691DRAFT_687210</name>
</gene>
<dbReference type="AlphaFoldDB" id="A0A9P5WXA7"/>
<organism evidence="1 2">
    <name type="scientific">Macrolepiota fuliginosa MF-IS2</name>
    <dbReference type="NCBI Taxonomy" id="1400762"/>
    <lineage>
        <taxon>Eukaryota</taxon>
        <taxon>Fungi</taxon>
        <taxon>Dikarya</taxon>
        <taxon>Basidiomycota</taxon>
        <taxon>Agaricomycotina</taxon>
        <taxon>Agaricomycetes</taxon>
        <taxon>Agaricomycetidae</taxon>
        <taxon>Agaricales</taxon>
        <taxon>Agaricineae</taxon>
        <taxon>Agaricaceae</taxon>
        <taxon>Macrolepiota</taxon>
    </lineage>
</organism>
<protein>
    <submittedName>
        <fullName evidence="1">Uncharacterized protein</fullName>
    </submittedName>
</protein>
<proteinExistence type="predicted"/>
<dbReference type="EMBL" id="MU152408">
    <property type="protein sequence ID" value="KAF9440593.1"/>
    <property type="molecule type" value="Genomic_DNA"/>
</dbReference>